<dbReference type="AlphaFoldDB" id="A0A4P6LZH5"/>
<dbReference type="Pfam" id="PF00753">
    <property type="entry name" value="Lactamase_B"/>
    <property type="match status" value="1"/>
</dbReference>
<dbReference type="EMBL" id="CP035945">
    <property type="protein sequence ID" value="QBE97659.1"/>
    <property type="molecule type" value="Genomic_DNA"/>
</dbReference>
<dbReference type="KEGG" id="bpro:PMF13cell1_03222"/>
<feature type="domain" description="Metallo-beta-lactamase" evidence="1">
    <location>
        <begin position="20"/>
        <end position="217"/>
    </location>
</feature>
<dbReference type="Gene3D" id="3.60.15.10">
    <property type="entry name" value="Ribonuclease Z/Hydroxyacylglutathione hydrolase-like"/>
    <property type="match status" value="1"/>
</dbReference>
<organism evidence="2 3">
    <name type="scientific">Blautia producta</name>
    <dbReference type="NCBI Taxonomy" id="33035"/>
    <lineage>
        <taxon>Bacteria</taxon>
        <taxon>Bacillati</taxon>
        <taxon>Bacillota</taxon>
        <taxon>Clostridia</taxon>
        <taxon>Lachnospirales</taxon>
        <taxon>Lachnospiraceae</taxon>
        <taxon>Blautia</taxon>
    </lineage>
</organism>
<dbReference type="GO" id="GO:0016740">
    <property type="term" value="F:transferase activity"/>
    <property type="evidence" value="ECO:0007669"/>
    <property type="project" value="TreeGrafter"/>
</dbReference>
<gene>
    <name evidence="2" type="ORF">PMF13cell1_03222</name>
</gene>
<dbReference type="CDD" id="cd07713">
    <property type="entry name" value="DHPS-like_MBL-fold"/>
    <property type="match status" value="1"/>
</dbReference>
<dbReference type="InterPro" id="IPR052926">
    <property type="entry name" value="Metallo-beta-lactamase_dom"/>
</dbReference>
<dbReference type="SMART" id="SM00849">
    <property type="entry name" value="Lactamase_B"/>
    <property type="match status" value="1"/>
</dbReference>
<name>A0A4P6LZH5_9FIRM</name>
<evidence type="ECO:0000313" key="2">
    <source>
        <dbReference type="EMBL" id="QBE97659.1"/>
    </source>
</evidence>
<proteinExistence type="predicted"/>
<dbReference type="InterPro" id="IPR036866">
    <property type="entry name" value="RibonucZ/Hydroxyglut_hydro"/>
</dbReference>
<dbReference type="RefSeq" id="WP_130181350.1">
    <property type="nucleotide sequence ID" value="NZ_CP035945.1"/>
</dbReference>
<dbReference type="PANTHER" id="PTHR13754">
    <property type="entry name" value="METALLO-BETA-LACTAMASE SUPERFAMILY PROTEIN"/>
    <property type="match status" value="1"/>
</dbReference>
<dbReference type="PANTHER" id="PTHR13754:SF13">
    <property type="entry name" value="METALLO-BETA-LACTAMASE SUPERFAMILY PROTEIN (AFU_ORTHOLOGUE AFUA_3G07630)"/>
    <property type="match status" value="1"/>
</dbReference>
<accession>A0A4P6LZH5</accession>
<sequence length="274" mass="30738">MKITILNENTVYRQGLLAEHGLSVLIEERNRRFLMDTGQSDVFLKNAEALGVDLGDLDGILLSHGHYDHCGGMEYLDKSRGLPPVYIQKSAFEKKYSGTRKDRHFIGIPGNHENWMANVHFTGDTEEIAPGFWLIGNIPYRTDFEKRPAGFWIRDERCADAVWRADEMEDEQILAVCTEKGLCLFMGCSHRGVINCILRAKEVLPDMPVYSVFAGMHLGKAGTGRIKGTIESLRRMDIPLLFPVHCTGKRAAGMMASAFPDTCILVETGQVLEF</sequence>
<evidence type="ECO:0000313" key="3">
    <source>
        <dbReference type="Proteomes" id="UP000289794"/>
    </source>
</evidence>
<dbReference type="SUPFAM" id="SSF56281">
    <property type="entry name" value="Metallo-hydrolase/oxidoreductase"/>
    <property type="match status" value="1"/>
</dbReference>
<dbReference type="InterPro" id="IPR041712">
    <property type="entry name" value="DHPS-like_MBL-fold"/>
</dbReference>
<dbReference type="Proteomes" id="UP000289794">
    <property type="component" value="Chromosome"/>
</dbReference>
<evidence type="ECO:0000259" key="1">
    <source>
        <dbReference type="SMART" id="SM00849"/>
    </source>
</evidence>
<protein>
    <recommendedName>
        <fullName evidence="1">Metallo-beta-lactamase domain-containing protein</fullName>
    </recommendedName>
</protein>
<dbReference type="InterPro" id="IPR001279">
    <property type="entry name" value="Metallo-B-lactamas"/>
</dbReference>
<reference evidence="2 3" key="1">
    <citation type="submission" date="2019-01" db="EMBL/GenBank/DDBJ databases">
        <title>PMF-metabolizing Aryl O-demethylase.</title>
        <authorList>
            <person name="Kim M."/>
        </authorList>
    </citation>
    <scope>NUCLEOTIDE SEQUENCE [LARGE SCALE GENOMIC DNA]</scope>
    <source>
        <strain evidence="2 3">PMF1</strain>
    </source>
</reference>